<name>W7TSB4_9STRA</name>
<reference evidence="5 6" key="1">
    <citation type="journal article" date="2014" name="Mol. Plant">
        <title>Chromosome Scale Genome Assembly and Transcriptome Profiling of Nannochloropsis gaditana in Nitrogen Depletion.</title>
        <authorList>
            <person name="Corteggiani Carpinelli E."/>
            <person name="Telatin A."/>
            <person name="Vitulo N."/>
            <person name="Forcato C."/>
            <person name="D'Angelo M."/>
            <person name="Schiavon R."/>
            <person name="Vezzi A."/>
            <person name="Giacometti G.M."/>
            <person name="Morosinotto T."/>
            <person name="Valle G."/>
        </authorList>
    </citation>
    <scope>NUCLEOTIDE SEQUENCE [LARGE SCALE GENOMIC DNA]</scope>
    <source>
        <strain evidence="5 6">B-31</strain>
    </source>
</reference>
<feature type="domain" description="Myotubularin phosphatase" evidence="4">
    <location>
        <begin position="395"/>
        <end position="851"/>
    </location>
</feature>
<feature type="compositionally biased region" description="Low complexity" evidence="3">
    <location>
        <begin position="134"/>
        <end position="162"/>
    </location>
</feature>
<evidence type="ECO:0000256" key="3">
    <source>
        <dbReference type="SAM" id="MobiDB-lite"/>
    </source>
</evidence>
<feature type="compositionally biased region" description="Pro residues" evidence="3">
    <location>
        <begin position="308"/>
        <end position="324"/>
    </location>
</feature>
<sequence>MANSSKLEWSKVTSDPLSAMLNATRVQDEDDEDKSGQTTEALSPPIPATQGPGMALSTSLGARDLVVDAALTPPMPPVSHPPPPCPPLYASSFPSSLRPDLNSRKQNMGGVLNNLGNFLSSGLENITQSLTTAGTTNGNSSSDLSDSLASPSVSSSCTPASGEACVEDIGSPPPPIPDFPPVDHSSAHPLSPAPVAAPPGDKALAQVGMLTGEQRLAFVPTLLLQAIPGGPLLSGDLLVTTYRIQFLPLPAAPRPHQVAHLPPEYFRVPMACIDRTDRELNRRPGPREPNSAVVIHVKDGRVLRLLGPEPPPTLRMPSPSPPTSSPSARASNPSGPSGRFVGDAEAASPAIGLGRIKDLIDAYAFPQDIHKHLFCFTHFRALRLAQSPLALAPPDADLYDLRREWTRQFTRRAPNGSSPCWLEDPSCPWRFSRLNAEGGTCPSYPSTLVVPRAMSNEELLLSAAFRSEHRLPVLTWGAAASSASIWRASQPRVGVSGASCPEDEKLLRLIGEGGEALPAWSSASPTDGPLLQAVASPARSRLSPSRRPRQGILRILDLRSKTAALANRATGHGYESTSSYPTSTLDFCNIGHIHDMRQAQHRLRSLTFSKDTVEVEWGASVENSRWLSYVRLVLHAAYRCASLVHRERASVLLHCSHGWDRTSQVAALAQLFLDPFYRTLRGFQVLIQKDFLEFGHPFQLRTGHGLPAGGFGGGGGGGGGGGVGGGATRNDDQISPIFLQFLDCVWQLQQQHPQCFEFNSRYLLCVAEHLYDCRFGTFLGNSAKERPSLNHAAAPSLWTFLEQPAVRKRVTNPCWGRWGGSEGNAQAQVKRLIETPLSALLRRVRLWEDYWLRWTAKPCHPLEAYEAMRMEGGVKGRGEGAAEEENIDLQLSWAWVEEEEERAYWLQALRCGSSAYANGGDGVGNGTNAKKVEGVGVSGGETREGRRGGVALMTLPSDVEGDESESLEGGFVEGDDGEEGAEGREDEDEESVQVGEDSKEHVNGLLAL</sequence>
<dbReference type="PANTHER" id="PTHR10807:SF128">
    <property type="entry name" value="PHOSPHATIDYLINOSITOL-3,5-BISPHOSPHATE 3-PHOSPHATASE"/>
    <property type="match status" value="1"/>
</dbReference>
<comment type="caution">
    <text evidence="5">The sequence shown here is derived from an EMBL/GenBank/DDBJ whole genome shotgun (WGS) entry which is preliminary data.</text>
</comment>
<feature type="compositionally biased region" description="Low complexity" evidence="3">
    <location>
        <begin position="325"/>
        <end position="338"/>
    </location>
</feature>
<accession>W7TSB4</accession>
<dbReference type="InterPro" id="IPR010569">
    <property type="entry name" value="Myotubularin-like_Pase_dom"/>
</dbReference>
<dbReference type="SUPFAM" id="SSF52799">
    <property type="entry name" value="(Phosphotyrosine protein) phosphatases II"/>
    <property type="match status" value="1"/>
</dbReference>
<dbReference type="Proteomes" id="UP000019335">
    <property type="component" value="Chromosome 3"/>
</dbReference>
<dbReference type="PROSITE" id="PS51339">
    <property type="entry name" value="PPASE_MYOTUBULARIN"/>
    <property type="match status" value="1"/>
</dbReference>
<dbReference type="AlphaFoldDB" id="W7TSB4"/>
<evidence type="ECO:0000313" key="6">
    <source>
        <dbReference type="Proteomes" id="UP000019335"/>
    </source>
</evidence>
<dbReference type="SMART" id="SM00404">
    <property type="entry name" value="PTPc_motif"/>
    <property type="match status" value="1"/>
</dbReference>
<protein>
    <submittedName>
        <fullName evidence="5">Myotubularin-related protein 2</fullName>
    </submittedName>
</protein>
<proteinExistence type="predicted"/>
<dbReference type="InterPro" id="IPR030564">
    <property type="entry name" value="Myotubularin"/>
</dbReference>
<dbReference type="PANTHER" id="PTHR10807">
    <property type="entry name" value="MYOTUBULARIN-RELATED"/>
    <property type="match status" value="1"/>
</dbReference>
<keyword evidence="6" id="KW-1185">Reference proteome</keyword>
<feature type="binding site" evidence="2">
    <location>
        <begin position="655"/>
        <end position="661"/>
    </location>
    <ligand>
        <name>substrate</name>
    </ligand>
</feature>
<feature type="region of interest" description="Disordered" evidence="3">
    <location>
        <begin position="306"/>
        <end position="343"/>
    </location>
</feature>
<feature type="region of interest" description="Disordered" evidence="3">
    <location>
        <begin position="134"/>
        <end position="199"/>
    </location>
</feature>
<dbReference type="GO" id="GO:0005737">
    <property type="term" value="C:cytoplasm"/>
    <property type="evidence" value="ECO:0007669"/>
    <property type="project" value="TreeGrafter"/>
</dbReference>
<feature type="active site" description="Phosphocysteine intermediate" evidence="1">
    <location>
        <position position="655"/>
    </location>
</feature>
<feature type="region of interest" description="Disordered" evidence="3">
    <location>
        <begin position="1"/>
        <end position="105"/>
    </location>
</feature>
<evidence type="ECO:0000313" key="5">
    <source>
        <dbReference type="EMBL" id="EWM29077.1"/>
    </source>
</evidence>
<dbReference type="OrthoDB" id="271628at2759"/>
<evidence type="ECO:0000256" key="2">
    <source>
        <dbReference type="PIRSR" id="PIRSR630564-2"/>
    </source>
</evidence>
<feature type="compositionally biased region" description="Polar residues" evidence="3">
    <location>
        <begin position="1"/>
        <end position="16"/>
    </location>
</feature>
<evidence type="ECO:0000256" key="1">
    <source>
        <dbReference type="PIRSR" id="PIRSR630564-1"/>
    </source>
</evidence>
<dbReference type="PROSITE" id="PS00383">
    <property type="entry name" value="TYR_PHOSPHATASE_1"/>
    <property type="match status" value="1"/>
</dbReference>
<organism evidence="5 6">
    <name type="scientific">Nannochloropsis gaditana</name>
    <dbReference type="NCBI Taxonomy" id="72520"/>
    <lineage>
        <taxon>Eukaryota</taxon>
        <taxon>Sar</taxon>
        <taxon>Stramenopiles</taxon>
        <taxon>Ochrophyta</taxon>
        <taxon>Eustigmatophyceae</taxon>
        <taxon>Eustigmatales</taxon>
        <taxon>Monodopsidaceae</taxon>
        <taxon>Nannochloropsis</taxon>
    </lineage>
</organism>
<feature type="compositionally biased region" description="Acidic residues" evidence="3">
    <location>
        <begin position="973"/>
        <end position="991"/>
    </location>
</feature>
<dbReference type="InterPro" id="IPR029021">
    <property type="entry name" value="Prot-tyrosine_phosphatase-like"/>
</dbReference>
<dbReference type="EMBL" id="AZIL01000178">
    <property type="protein sequence ID" value="EWM29077.1"/>
    <property type="molecule type" value="Genomic_DNA"/>
</dbReference>
<dbReference type="CDD" id="cd14507">
    <property type="entry name" value="PTP-MTM-like"/>
    <property type="match status" value="1"/>
</dbReference>
<dbReference type="Pfam" id="PF06602">
    <property type="entry name" value="Myotub-related"/>
    <property type="match status" value="1"/>
</dbReference>
<dbReference type="InterPro" id="IPR003595">
    <property type="entry name" value="Tyr_Pase_cat"/>
</dbReference>
<feature type="compositionally biased region" description="Pro residues" evidence="3">
    <location>
        <begin position="171"/>
        <end position="180"/>
    </location>
</feature>
<gene>
    <name evidence="5" type="primary">CSTF64</name>
    <name evidence="5" type="ORF">Naga_100024g53</name>
</gene>
<feature type="compositionally biased region" description="Pro residues" evidence="3">
    <location>
        <begin position="73"/>
        <end position="87"/>
    </location>
</feature>
<feature type="region of interest" description="Disordered" evidence="3">
    <location>
        <begin position="954"/>
        <end position="1008"/>
    </location>
</feature>
<dbReference type="InterPro" id="IPR016130">
    <property type="entry name" value="Tyr_Pase_AS"/>
</dbReference>
<evidence type="ECO:0000259" key="4">
    <source>
        <dbReference type="PROSITE" id="PS51339"/>
    </source>
</evidence>